<name>A0A7S3XND8_HETAK</name>
<sequence>MPSNWEKMTEKQKLQVEIRRAKESNARRQKGEAHWKRWLATKIKEKATREPTSQQQNEECKQTGRTLSSREISLLLATIFVDSDRDQVTFERVLEVMDTTSPCQDVAQLEHAQTCSDFDIENAIEEAFGSILDSVGQVTAEVIDAFFLLHDGSKNGAQNKSQGLNRIITRFASLYNNSAGSPKFKWSHVLVRSGCRFSKQGIPRDKLLEYMKKILQRDPRDSTWDQVHEIVLKIESIAKQSGQQSNFRSKLQDFYSSLGLSKDALVGKDNIKKWIESLAADTNETKRRESTKMNAAEKEAAFEAWCKERGKLVAKKKAQERMYLKSLEQAREQERQELYDRVRKKLEKAKQKKAKNFASDGSFTAGSFTSITTSMSSQRKKQLDIAMASVAVSPYGVHPGQRYKKSQLQLSSKIQAMKHDPTASVDMLPGDLVNQGLKAREDLFKEPIFYRQSYSAAASLEPIRTKEGKPGARHKSKKHKKTKTPPPPKDAYSSSLHQPCPAEVLPSSGEEMAATDNAQGDFGHQSANIPASVVSPSTHQLQKEDIHEDSEQEKHTDASGTEEDCCDAPKSETEANHNSNAHSFNNEVVDGAAREEGHLVAGEGASYDVGTSEKNVVNTAEALSKKNEDTTEQKDEEASSHEHEKRTVEEDEDEDEYGQSSHFGSDAEEDDMNPTNHGKSQFPVVTHDEGFGGMDLDAATQNLPVEEYYASDDDYDDDSDEDNDDKSKNSQEKVREGSLGMNYSSNQEQENRIAGSGKDEVKGPWYEDGQ</sequence>
<evidence type="ECO:0000256" key="2">
    <source>
        <dbReference type="SAM" id="MobiDB-lite"/>
    </source>
</evidence>
<feature type="coiled-coil region" evidence="1">
    <location>
        <begin position="279"/>
        <end position="352"/>
    </location>
</feature>
<protein>
    <submittedName>
        <fullName evidence="3">Uncharacterized protein</fullName>
    </submittedName>
</protein>
<proteinExistence type="predicted"/>
<feature type="compositionally biased region" description="Low complexity" evidence="2">
    <location>
        <begin position="576"/>
        <end position="587"/>
    </location>
</feature>
<feature type="compositionally biased region" description="Polar residues" evidence="2">
    <location>
        <begin position="50"/>
        <end position="63"/>
    </location>
</feature>
<feature type="compositionally biased region" description="Polar residues" evidence="2">
    <location>
        <begin position="525"/>
        <end position="540"/>
    </location>
</feature>
<evidence type="ECO:0000256" key="1">
    <source>
        <dbReference type="SAM" id="Coils"/>
    </source>
</evidence>
<dbReference type="EMBL" id="HBIU01011946">
    <property type="protein sequence ID" value="CAE0626649.1"/>
    <property type="molecule type" value="Transcribed_RNA"/>
</dbReference>
<feature type="region of interest" description="Disordered" evidence="2">
    <location>
        <begin position="44"/>
        <end position="63"/>
    </location>
</feature>
<feature type="compositionally biased region" description="Basic residues" evidence="2">
    <location>
        <begin position="471"/>
        <end position="483"/>
    </location>
</feature>
<evidence type="ECO:0000313" key="3">
    <source>
        <dbReference type="EMBL" id="CAE0626649.1"/>
    </source>
</evidence>
<gene>
    <name evidence="3" type="ORF">HAKA00212_LOCUS5324</name>
</gene>
<organism evidence="3">
    <name type="scientific">Heterosigma akashiwo</name>
    <name type="common">Chromophytic alga</name>
    <name type="synonym">Heterosigma carterae</name>
    <dbReference type="NCBI Taxonomy" id="2829"/>
    <lineage>
        <taxon>Eukaryota</taxon>
        <taxon>Sar</taxon>
        <taxon>Stramenopiles</taxon>
        <taxon>Ochrophyta</taxon>
        <taxon>Raphidophyceae</taxon>
        <taxon>Chattonellales</taxon>
        <taxon>Chattonellaceae</taxon>
        <taxon>Heterosigma</taxon>
    </lineage>
</organism>
<feature type="region of interest" description="Disordered" evidence="2">
    <location>
        <begin position="461"/>
        <end position="770"/>
    </location>
</feature>
<keyword evidence="1" id="KW-0175">Coiled coil</keyword>
<feature type="compositionally biased region" description="Basic and acidic residues" evidence="2">
    <location>
        <begin position="623"/>
        <end position="648"/>
    </location>
</feature>
<dbReference type="AlphaFoldDB" id="A0A7S3XND8"/>
<reference evidence="3" key="1">
    <citation type="submission" date="2021-01" db="EMBL/GenBank/DDBJ databases">
        <authorList>
            <person name="Corre E."/>
            <person name="Pelletier E."/>
            <person name="Niang G."/>
            <person name="Scheremetjew M."/>
            <person name="Finn R."/>
            <person name="Kale V."/>
            <person name="Holt S."/>
            <person name="Cochrane G."/>
            <person name="Meng A."/>
            <person name="Brown T."/>
            <person name="Cohen L."/>
        </authorList>
    </citation>
    <scope>NUCLEOTIDE SEQUENCE</scope>
    <source>
        <strain evidence="3">CCMP3107</strain>
    </source>
</reference>
<feature type="compositionally biased region" description="Acidic residues" evidence="2">
    <location>
        <begin position="709"/>
        <end position="724"/>
    </location>
</feature>
<feature type="compositionally biased region" description="Basic and acidic residues" evidence="2">
    <location>
        <begin position="725"/>
        <end position="736"/>
    </location>
</feature>
<accession>A0A7S3XND8</accession>